<evidence type="ECO:0000313" key="20">
    <source>
        <dbReference type="Proteomes" id="UP001153069"/>
    </source>
</evidence>
<evidence type="ECO:0000256" key="7">
    <source>
        <dbReference type="ARBA" id="ARBA00022786"/>
    </source>
</evidence>
<evidence type="ECO:0000256" key="8">
    <source>
        <dbReference type="ARBA" id="ARBA00022801"/>
    </source>
</evidence>
<organism evidence="19 20">
    <name type="scientific">Seminavis robusta</name>
    <dbReference type="NCBI Taxonomy" id="568900"/>
    <lineage>
        <taxon>Eukaryota</taxon>
        <taxon>Sar</taxon>
        <taxon>Stramenopiles</taxon>
        <taxon>Ochrophyta</taxon>
        <taxon>Bacillariophyta</taxon>
        <taxon>Bacillariophyceae</taxon>
        <taxon>Bacillariophycidae</taxon>
        <taxon>Naviculales</taxon>
        <taxon>Naviculaceae</taxon>
        <taxon>Seminavis</taxon>
    </lineage>
</organism>
<evidence type="ECO:0000256" key="16">
    <source>
        <dbReference type="SAM" id="MobiDB-lite"/>
    </source>
</evidence>
<dbReference type="SUPFAM" id="SSF54001">
    <property type="entry name" value="Cysteine proteinases"/>
    <property type="match status" value="1"/>
</dbReference>
<feature type="domain" description="USP" evidence="17">
    <location>
        <begin position="743"/>
        <end position="1147"/>
    </location>
</feature>
<feature type="compositionally biased region" description="Polar residues" evidence="16">
    <location>
        <begin position="470"/>
        <end position="484"/>
    </location>
</feature>
<feature type="region of interest" description="Disordered" evidence="16">
    <location>
        <begin position="457"/>
        <end position="484"/>
    </location>
</feature>
<keyword evidence="9" id="KW-0788">Thiol protease</keyword>
<dbReference type="InterPro" id="IPR013083">
    <property type="entry name" value="Znf_RING/FYVE/PHD"/>
</dbReference>
<keyword evidence="4" id="KW-0645">Protease</keyword>
<dbReference type="InterPro" id="IPR038765">
    <property type="entry name" value="Papain-like_cys_pep_sf"/>
</dbReference>
<feature type="compositionally biased region" description="Low complexity" evidence="16">
    <location>
        <begin position="409"/>
        <end position="421"/>
    </location>
</feature>
<evidence type="ECO:0000256" key="15">
    <source>
        <dbReference type="PROSITE-ProRule" id="PRU00502"/>
    </source>
</evidence>
<evidence type="ECO:0000256" key="4">
    <source>
        <dbReference type="ARBA" id="ARBA00022670"/>
    </source>
</evidence>
<feature type="compositionally biased region" description="Polar residues" evidence="16">
    <location>
        <begin position="244"/>
        <end position="256"/>
    </location>
</feature>
<keyword evidence="5" id="KW-0479">Metal-binding</keyword>
<feature type="region of interest" description="Disordered" evidence="16">
    <location>
        <begin position="242"/>
        <end position="426"/>
    </location>
</feature>
<evidence type="ECO:0000256" key="1">
    <source>
        <dbReference type="ARBA" id="ARBA00000707"/>
    </source>
</evidence>
<comment type="similarity">
    <text evidence="14">Belongs to the peptidase C19 family. UBP8 subfamily.</text>
</comment>
<dbReference type="Pfam" id="PF02148">
    <property type="entry name" value="zf-UBP"/>
    <property type="match status" value="1"/>
</dbReference>
<gene>
    <name evidence="19" type="ORF">SEMRO_26_G017680.1</name>
</gene>
<keyword evidence="13" id="KW-0539">Nucleus</keyword>
<dbReference type="Gene3D" id="3.90.70.10">
    <property type="entry name" value="Cysteine proteinases"/>
    <property type="match status" value="1"/>
</dbReference>
<dbReference type="OrthoDB" id="47475at2759"/>
<proteinExistence type="inferred from homology"/>
<dbReference type="InterPro" id="IPR001394">
    <property type="entry name" value="Peptidase_C19_UCH"/>
</dbReference>
<dbReference type="GO" id="GO:0016579">
    <property type="term" value="P:protein deubiquitination"/>
    <property type="evidence" value="ECO:0007669"/>
    <property type="project" value="InterPro"/>
</dbReference>
<keyword evidence="6 15" id="KW-0863">Zinc-finger</keyword>
<dbReference type="InterPro" id="IPR001607">
    <property type="entry name" value="Znf_UBP"/>
</dbReference>
<feature type="region of interest" description="Disordered" evidence="16">
    <location>
        <begin position="154"/>
        <end position="227"/>
    </location>
</feature>
<sequence length="1147" mass="126688">MSQSSSSNNTIKQPPPRTAMLWRIEAKLKRPAAVEEASIRMKETCDAPSGFCDLLLSESCQCPHLERWLPNMLELDFCKNATGLKTQPLRLLNPVHSLHLSSQLEENSTVVEIQRNSKSSPWMYGEEQQRTVAFSQAGIPERFFPLTKKHVVHEFNTPNPHAPKPIHATSTAAYPSNNNTDSKAEATTSAASSPSKATDQPTDGVASSAATSPAISSPAKPASSASQSTSVSFASPVAEVKTMQVDSPQSAASSPKANKGNKKDQEGTKDHTTSTTTGGKGKLKDKENETKLQDASGKDDAATGGDVEMKDATATNKKDPNSGKGSGKKQPAVRPGGTKTDGTGKDSSSSEHGGSEQKAKKHNMGKQPPKPINTSGPTHSSSPSNQASPSSTPTGATSSSAMVKKSEEATASGATAATSSTNKPEYHLSEARFLELSRQEEQVQIIRSLLAKRYGNTKKKSKKRKLEAQFSGTSNSALQNLPGASQYTDERPITVIDAAEQQRWMKEKEAARLTVERWLDQFRASRRAYIKEEASARKKSSTETAEKWSTAETTRRTCQLCPANKSWQFSGDEILQCLECSFIGCGPASVAPESKHQHILQHLFLSGHKFAVSCGARAQVFCFPCGDFVYHRVFDQERERLDLESKIPWLAWSDHPLMRGFSPLEFAHVEEYGIIWRGVKATYPALVPDEHTETVRLCMIRQAVFEGKVWDTEWSLLGRRTLDYMIDQNKKASAERWKITAPVGMFNLGNTCFMTAILQCLIHCIPLQRYFLKDIGHHHAACEKYRHVDPSDKAKVTDNVCLACEMDSLMLEYYGRSRGRDVVGILNDLSARPRRGVVELFNEISSMDEEKMASQGMPLLPTKMLLAAWKSGGMDHLKGYQQRDSHEFLLAFLEILGKQICKHRARVDEAIAMAQLGNPFRKPQEPVHHDVVKHLFEGTLRSVLVCQECGNKRTLSEPFLNVSLPLLNEIMSSQIPSAASVPNASGSQLNVDRCLQHFTAPEKLSDPVDCPSCNKKTPTQKQHTFSRLPRVLCVHLKRFHPALNKKIEDFVEFPARGLNMGPHLPHWREVTTVPSKGEPNESSSEPSVLYDLFGTVNHRGNLQSGHYFSNVQVQGRWFCCNDQHVSGTDEAAVLASDGAYILFYTRR</sequence>
<comment type="catalytic activity">
    <reaction evidence="1">
        <text>Thiol-dependent hydrolysis of ester, thioester, amide, peptide and isopeptide bonds formed by the C-terminal Gly of ubiquitin (a 76-residue protein attached to proteins as an intracellular targeting signal).</text>
        <dbReference type="EC" id="3.4.19.12"/>
    </reaction>
</comment>
<comment type="caution">
    <text evidence="19">The sequence shown here is derived from an EMBL/GenBank/DDBJ whole genome shotgun (WGS) entry which is preliminary data.</text>
</comment>
<reference evidence="19" key="1">
    <citation type="submission" date="2020-06" db="EMBL/GenBank/DDBJ databases">
        <authorList>
            <consortium name="Plant Systems Biology data submission"/>
        </authorList>
    </citation>
    <scope>NUCLEOTIDE SEQUENCE</scope>
    <source>
        <strain evidence="19">D6</strain>
    </source>
</reference>
<dbReference type="PROSITE" id="PS00973">
    <property type="entry name" value="USP_2"/>
    <property type="match status" value="1"/>
</dbReference>
<accession>A0A9N8DC83</accession>
<keyword evidence="20" id="KW-1185">Reference proteome</keyword>
<protein>
    <recommendedName>
        <fullName evidence="3">ubiquitinyl hydrolase 1</fullName>
        <ecNumber evidence="3">3.4.19.12</ecNumber>
    </recommendedName>
</protein>
<evidence type="ECO:0000313" key="19">
    <source>
        <dbReference type="EMBL" id="CAB9497825.1"/>
    </source>
</evidence>
<dbReference type="PROSITE" id="PS00972">
    <property type="entry name" value="USP_1"/>
    <property type="match status" value="1"/>
</dbReference>
<dbReference type="Gene3D" id="3.30.40.10">
    <property type="entry name" value="Zinc/RING finger domain, C3HC4 (zinc finger)"/>
    <property type="match status" value="1"/>
</dbReference>
<name>A0A9N8DC83_9STRA</name>
<dbReference type="GO" id="GO:0005634">
    <property type="term" value="C:nucleus"/>
    <property type="evidence" value="ECO:0007669"/>
    <property type="project" value="UniProtKB-SubCell"/>
</dbReference>
<keyword evidence="8 19" id="KW-0378">Hydrolase</keyword>
<feature type="compositionally biased region" description="Polar residues" evidence="16">
    <location>
        <begin position="168"/>
        <end position="179"/>
    </location>
</feature>
<dbReference type="PANTHER" id="PTHR21646:SF33">
    <property type="entry name" value="UBIQUITIN CARBOXYL-TERMINAL HYDROLASE 22"/>
    <property type="match status" value="1"/>
</dbReference>
<dbReference type="GO" id="GO:0004843">
    <property type="term" value="F:cysteine-type deubiquitinase activity"/>
    <property type="evidence" value="ECO:0007669"/>
    <property type="project" value="UniProtKB-EC"/>
</dbReference>
<evidence type="ECO:0000256" key="3">
    <source>
        <dbReference type="ARBA" id="ARBA00012759"/>
    </source>
</evidence>
<dbReference type="AlphaFoldDB" id="A0A9N8DC83"/>
<evidence type="ECO:0000256" key="12">
    <source>
        <dbReference type="ARBA" id="ARBA00023163"/>
    </source>
</evidence>
<feature type="compositionally biased region" description="Low complexity" evidence="16">
    <location>
        <begin position="336"/>
        <end position="347"/>
    </location>
</feature>
<dbReference type="Pfam" id="PF00443">
    <property type="entry name" value="UCH"/>
    <property type="match status" value="1"/>
</dbReference>
<dbReference type="PROSITE" id="PS50235">
    <property type="entry name" value="USP_3"/>
    <property type="match status" value="1"/>
</dbReference>
<evidence type="ECO:0000259" key="17">
    <source>
        <dbReference type="PROSITE" id="PS50235"/>
    </source>
</evidence>
<feature type="compositionally biased region" description="Low complexity" evidence="16">
    <location>
        <begin position="206"/>
        <end position="227"/>
    </location>
</feature>
<evidence type="ECO:0000256" key="5">
    <source>
        <dbReference type="ARBA" id="ARBA00022723"/>
    </source>
</evidence>
<dbReference type="SUPFAM" id="SSF57850">
    <property type="entry name" value="RING/U-box"/>
    <property type="match status" value="1"/>
</dbReference>
<evidence type="ECO:0000256" key="11">
    <source>
        <dbReference type="ARBA" id="ARBA00023015"/>
    </source>
</evidence>
<keyword evidence="11" id="KW-0805">Transcription regulation</keyword>
<comment type="subcellular location">
    <subcellularLocation>
        <location evidence="2">Nucleus</location>
    </subcellularLocation>
</comment>
<dbReference type="EC" id="3.4.19.12" evidence="3"/>
<evidence type="ECO:0000256" key="13">
    <source>
        <dbReference type="ARBA" id="ARBA00023242"/>
    </source>
</evidence>
<feature type="compositionally biased region" description="Basic and acidic residues" evidence="16">
    <location>
        <begin position="282"/>
        <end position="321"/>
    </location>
</feature>
<evidence type="ECO:0000256" key="6">
    <source>
        <dbReference type="ARBA" id="ARBA00022771"/>
    </source>
</evidence>
<dbReference type="InterPro" id="IPR050185">
    <property type="entry name" value="Ub_carboxyl-term_hydrolase"/>
</dbReference>
<evidence type="ECO:0000259" key="18">
    <source>
        <dbReference type="PROSITE" id="PS50271"/>
    </source>
</evidence>
<feature type="compositionally biased region" description="Low complexity" evidence="16">
    <location>
        <begin position="185"/>
        <end position="199"/>
    </location>
</feature>
<evidence type="ECO:0000256" key="2">
    <source>
        <dbReference type="ARBA" id="ARBA00004123"/>
    </source>
</evidence>
<dbReference type="PANTHER" id="PTHR21646">
    <property type="entry name" value="UBIQUITIN CARBOXYL-TERMINAL HYDROLASE"/>
    <property type="match status" value="1"/>
</dbReference>
<keyword evidence="7" id="KW-0833">Ubl conjugation pathway</keyword>
<keyword evidence="12" id="KW-0804">Transcription</keyword>
<dbReference type="PROSITE" id="PS50271">
    <property type="entry name" value="ZF_UBP"/>
    <property type="match status" value="1"/>
</dbReference>
<keyword evidence="10" id="KW-0862">Zinc</keyword>
<dbReference type="GO" id="GO:0006508">
    <property type="term" value="P:proteolysis"/>
    <property type="evidence" value="ECO:0007669"/>
    <property type="project" value="UniProtKB-KW"/>
</dbReference>
<evidence type="ECO:0000256" key="9">
    <source>
        <dbReference type="ARBA" id="ARBA00022807"/>
    </source>
</evidence>
<feature type="compositionally biased region" description="Low complexity" evidence="16">
    <location>
        <begin position="377"/>
        <end position="401"/>
    </location>
</feature>
<evidence type="ECO:0000256" key="10">
    <source>
        <dbReference type="ARBA" id="ARBA00022833"/>
    </source>
</evidence>
<dbReference type="GO" id="GO:0008270">
    <property type="term" value="F:zinc ion binding"/>
    <property type="evidence" value="ECO:0007669"/>
    <property type="project" value="UniProtKB-KW"/>
</dbReference>
<evidence type="ECO:0000256" key="14">
    <source>
        <dbReference type="ARBA" id="ARBA00038490"/>
    </source>
</evidence>
<feature type="domain" description="UBP-type" evidence="18">
    <location>
        <begin position="534"/>
        <end position="654"/>
    </location>
</feature>
<dbReference type="Proteomes" id="UP001153069">
    <property type="component" value="Unassembled WGS sequence"/>
</dbReference>
<dbReference type="InterPro" id="IPR018200">
    <property type="entry name" value="USP_CS"/>
</dbReference>
<dbReference type="EMBL" id="CAICTM010000026">
    <property type="protein sequence ID" value="CAB9497825.1"/>
    <property type="molecule type" value="Genomic_DNA"/>
</dbReference>
<feature type="compositionally biased region" description="Basic and acidic residues" evidence="16">
    <location>
        <begin position="261"/>
        <end position="272"/>
    </location>
</feature>
<dbReference type="InterPro" id="IPR028889">
    <property type="entry name" value="USP"/>
</dbReference>